<dbReference type="InterPro" id="IPR009078">
    <property type="entry name" value="Ferritin-like_SF"/>
</dbReference>
<evidence type="ECO:0000313" key="3">
    <source>
        <dbReference type="Proteomes" id="UP000177230"/>
    </source>
</evidence>
<dbReference type="AlphaFoldDB" id="A0A1F5RJ38"/>
<dbReference type="GO" id="GO:0046872">
    <property type="term" value="F:metal ion binding"/>
    <property type="evidence" value="ECO:0007669"/>
    <property type="project" value="InterPro"/>
</dbReference>
<evidence type="ECO:0000313" key="2">
    <source>
        <dbReference type="EMBL" id="OGF14405.1"/>
    </source>
</evidence>
<dbReference type="Pfam" id="PF02915">
    <property type="entry name" value="Rubrerythrin"/>
    <property type="match status" value="1"/>
</dbReference>
<accession>A0A1F5RJ38</accession>
<evidence type="ECO:0000259" key="1">
    <source>
        <dbReference type="Pfam" id="PF02915"/>
    </source>
</evidence>
<reference evidence="2 3" key="1">
    <citation type="journal article" date="2016" name="Nat. Commun.">
        <title>Thousands of microbial genomes shed light on interconnected biogeochemical processes in an aquifer system.</title>
        <authorList>
            <person name="Anantharaman K."/>
            <person name="Brown C.T."/>
            <person name="Hug L.A."/>
            <person name="Sharon I."/>
            <person name="Castelle C.J."/>
            <person name="Probst A.J."/>
            <person name="Thomas B.C."/>
            <person name="Singh A."/>
            <person name="Wilkins M.J."/>
            <person name="Karaoz U."/>
            <person name="Brodie E.L."/>
            <person name="Williams K.H."/>
            <person name="Hubbard S.S."/>
            <person name="Banfield J.F."/>
        </authorList>
    </citation>
    <scope>NUCLEOTIDE SEQUENCE [LARGE SCALE GENOMIC DNA]</scope>
</reference>
<dbReference type="Gene3D" id="1.20.1260.10">
    <property type="match status" value="1"/>
</dbReference>
<name>A0A1F5RJ38_9BACT</name>
<comment type="caution">
    <text evidence="2">The sequence shown here is derived from an EMBL/GenBank/DDBJ whole genome shotgun (WGS) entry which is preliminary data.</text>
</comment>
<dbReference type="EMBL" id="MFFM01000002">
    <property type="protein sequence ID" value="OGF14405.1"/>
    <property type="molecule type" value="Genomic_DNA"/>
</dbReference>
<dbReference type="GO" id="GO:0016491">
    <property type="term" value="F:oxidoreductase activity"/>
    <property type="evidence" value="ECO:0007669"/>
    <property type="project" value="InterPro"/>
</dbReference>
<gene>
    <name evidence="2" type="ORF">A2024_04880</name>
</gene>
<sequence length="146" mass="16490">MEEKAALFYSEAARQTNDPQAKKILGKFSEDEEKHGQFLQTLVDSYYIKNGSFDPPDLTATEYPVNKDGPIYGKSMKELSSHPEPVAAAVEKFALAEGEAIALYRKLSAESQDKALSEFFAKLADWEQRHLDLLRKQGESFRAQRT</sequence>
<dbReference type="SUPFAM" id="SSF47240">
    <property type="entry name" value="Ferritin-like"/>
    <property type="match status" value="1"/>
</dbReference>
<proteinExistence type="predicted"/>
<dbReference type="Proteomes" id="UP000177230">
    <property type="component" value="Unassembled WGS sequence"/>
</dbReference>
<dbReference type="InterPro" id="IPR012347">
    <property type="entry name" value="Ferritin-like"/>
</dbReference>
<dbReference type="CDD" id="cd01045">
    <property type="entry name" value="Ferritin_like_AB"/>
    <property type="match status" value="1"/>
</dbReference>
<organism evidence="2 3">
    <name type="scientific">Candidatus Edwardsbacteria bacterium GWF2_54_11</name>
    <dbReference type="NCBI Taxonomy" id="1817851"/>
    <lineage>
        <taxon>Bacteria</taxon>
        <taxon>Candidatus Edwardsiibacteriota</taxon>
    </lineage>
</organism>
<dbReference type="InterPro" id="IPR003251">
    <property type="entry name" value="Rr_diiron-bd_dom"/>
</dbReference>
<feature type="domain" description="Rubrerythrin diiron-binding" evidence="1">
    <location>
        <begin position="1"/>
        <end position="136"/>
    </location>
</feature>
<protein>
    <recommendedName>
        <fullName evidence="1">Rubrerythrin diiron-binding domain-containing protein</fullName>
    </recommendedName>
</protein>